<reference evidence="1 2" key="1">
    <citation type="submission" date="2014-06" db="EMBL/GenBank/DDBJ databases">
        <authorList>
            <person name="Ngugi D.K."/>
            <person name="Blom J."/>
            <person name="Alam I."/>
            <person name="Rashid M."/>
            <person name="Baalawi W."/>
            <person name="Zhang G."/>
            <person name="Hikmawan T."/>
            <person name="Guan Y."/>
            <person name="Antunes A."/>
            <person name="Siam R."/>
            <person name="El-Dorry H."/>
            <person name="Bajic V."/>
            <person name="Stingl U."/>
        </authorList>
    </citation>
    <scope>NUCLEOTIDE SEQUENCE [LARGE SCALE GENOMIC DNA]</scope>
    <source>
        <strain evidence="1">SCGC AAA799-B03</strain>
    </source>
</reference>
<dbReference type="Proteomes" id="UP000029384">
    <property type="component" value="Unassembled WGS sequence"/>
</dbReference>
<proteinExistence type="predicted"/>
<sequence>MVLKLTNELPNVKQKCDECTGFLKQSNWRNENVFLKTKNEYLCIRCIRDLVTDRKLDNFVKKQHNGIIPEIPTPSYFSPKPKTRKVQFYSNRKTRLTTRCMRKQHTECKSVMINCTCFCHGITQGEKK</sequence>
<dbReference type="EMBL" id="JOTA01000014">
    <property type="protein sequence ID" value="KFM21668.1"/>
    <property type="molecule type" value="Genomic_DNA"/>
</dbReference>
<dbReference type="AlphaFoldDB" id="A0A087S7G4"/>
<evidence type="ECO:0000313" key="1">
    <source>
        <dbReference type="EMBL" id="KFM21668.1"/>
    </source>
</evidence>
<comment type="caution">
    <text evidence="1">The sequence shown here is derived from an EMBL/GenBank/DDBJ whole genome shotgun (WGS) entry which is preliminary data.</text>
</comment>
<name>A0A087S7G4_9ARCH</name>
<accession>A0A087S7G4</accession>
<gene>
    <name evidence="1" type="ORF">AAA799B03_00768</name>
</gene>
<evidence type="ECO:0000313" key="2">
    <source>
        <dbReference type="Proteomes" id="UP000029384"/>
    </source>
</evidence>
<protein>
    <submittedName>
        <fullName evidence="1">Uncharacterized protein</fullName>
    </submittedName>
</protein>
<organism evidence="1 2">
    <name type="scientific">Marine Group I thaumarchaeote SCGC AAA799-B03</name>
    <dbReference type="NCBI Taxonomy" id="1502289"/>
    <lineage>
        <taxon>Archaea</taxon>
        <taxon>Nitrososphaerota</taxon>
        <taxon>Marine Group I</taxon>
    </lineage>
</organism>
<keyword evidence="2" id="KW-1185">Reference proteome</keyword>